<name>A0A0E9N3S7_9BACT</name>
<dbReference type="GO" id="GO:0016020">
    <property type="term" value="C:membrane"/>
    <property type="evidence" value="ECO:0007669"/>
    <property type="project" value="GOC"/>
</dbReference>
<feature type="transmembrane region" description="Helical" evidence="7">
    <location>
        <begin position="70"/>
        <end position="100"/>
    </location>
</feature>
<evidence type="ECO:0000256" key="4">
    <source>
        <dbReference type="ARBA" id="ARBA00023002"/>
    </source>
</evidence>
<feature type="transmembrane region" description="Helical" evidence="7">
    <location>
        <begin position="7"/>
        <end position="25"/>
    </location>
</feature>
<feature type="transmembrane region" description="Helical" evidence="7">
    <location>
        <begin position="31"/>
        <end position="49"/>
    </location>
</feature>
<sequence length="297" mass="34886">MERLFQLGVYPLIMLSASGVLIYGIQSGFNQYLIVLPVISFFGMLILLLERWMPYEIDWVKGKNDWNLDLTYYIINYGIKLVAQFLFLWIAGTFTLAAWFPTHLPFWVQVLIALTIIDFFLFFVHWQSHQNEFLWKLHAIHHSSERLYFLNGEKRHALHQILEGTPGIFICLLIGTPQPVVVTALAILGINMFMQHTNLNYKAGILKKFFCVAELHRWHHRADYRDAQVNYGAWLTIWDHIFATAYDHPGMQQQLGPIGIAEERNFPNSYWKQFLYPFSKKVRQKAKTLFDQDVNID</sequence>
<comment type="subcellular location">
    <subcellularLocation>
        <location evidence="1">Endomembrane system</location>
        <topology evidence="1">Multi-pass membrane protein</topology>
    </subcellularLocation>
</comment>
<dbReference type="AlphaFoldDB" id="A0A0E9N3S7"/>
<accession>A0A0E9N3S7</accession>
<evidence type="ECO:0000256" key="1">
    <source>
        <dbReference type="ARBA" id="ARBA00004127"/>
    </source>
</evidence>
<dbReference type="STRING" id="1220578.FPE01S_03_04705"/>
<dbReference type="InterPro" id="IPR006694">
    <property type="entry name" value="Fatty_acid_hydroxylase"/>
</dbReference>
<keyword evidence="5" id="KW-0443">Lipid metabolism</keyword>
<evidence type="ECO:0000313" key="9">
    <source>
        <dbReference type="EMBL" id="GAO44433.1"/>
    </source>
</evidence>
<comment type="caution">
    <text evidence="9">The sequence shown here is derived from an EMBL/GenBank/DDBJ whole genome shotgun (WGS) entry which is preliminary data.</text>
</comment>
<evidence type="ECO:0000256" key="7">
    <source>
        <dbReference type="SAM" id="Phobius"/>
    </source>
</evidence>
<evidence type="ECO:0000313" key="10">
    <source>
        <dbReference type="Proteomes" id="UP000033121"/>
    </source>
</evidence>
<dbReference type="PANTHER" id="PTHR21624:SF1">
    <property type="entry name" value="ALKYLGLYCEROL MONOOXYGENASE"/>
    <property type="match status" value="1"/>
</dbReference>
<dbReference type="EMBL" id="BBWV01000003">
    <property type="protein sequence ID" value="GAO44433.1"/>
    <property type="molecule type" value="Genomic_DNA"/>
</dbReference>
<feature type="domain" description="Fatty acid hydroxylase" evidence="8">
    <location>
        <begin position="111"/>
        <end position="244"/>
    </location>
</feature>
<keyword evidence="10" id="KW-1185">Reference proteome</keyword>
<dbReference type="Proteomes" id="UP000033121">
    <property type="component" value="Unassembled WGS sequence"/>
</dbReference>
<dbReference type="GO" id="GO:0050479">
    <property type="term" value="F:glyceryl-ether monooxygenase activity"/>
    <property type="evidence" value="ECO:0007669"/>
    <property type="project" value="TreeGrafter"/>
</dbReference>
<dbReference type="GO" id="GO:0006643">
    <property type="term" value="P:membrane lipid metabolic process"/>
    <property type="evidence" value="ECO:0007669"/>
    <property type="project" value="TreeGrafter"/>
</dbReference>
<keyword evidence="2 7" id="KW-0812">Transmembrane</keyword>
<proteinExistence type="predicted"/>
<dbReference type="PANTHER" id="PTHR21624">
    <property type="entry name" value="STEROL DESATURASE-RELATED PROTEIN"/>
    <property type="match status" value="1"/>
</dbReference>
<gene>
    <name evidence="9" type="ORF">FPE01S_03_04705</name>
</gene>
<evidence type="ECO:0000256" key="5">
    <source>
        <dbReference type="ARBA" id="ARBA00023098"/>
    </source>
</evidence>
<dbReference type="GO" id="GO:0008610">
    <property type="term" value="P:lipid biosynthetic process"/>
    <property type="evidence" value="ECO:0007669"/>
    <property type="project" value="InterPro"/>
</dbReference>
<dbReference type="GO" id="GO:0005506">
    <property type="term" value="F:iron ion binding"/>
    <property type="evidence" value="ECO:0007669"/>
    <property type="project" value="InterPro"/>
</dbReference>
<organism evidence="9 10">
    <name type="scientific">Flavihumibacter petaseus NBRC 106054</name>
    <dbReference type="NCBI Taxonomy" id="1220578"/>
    <lineage>
        <taxon>Bacteria</taxon>
        <taxon>Pseudomonadati</taxon>
        <taxon>Bacteroidota</taxon>
        <taxon>Chitinophagia</taxon>
        <taxon>Chitinophagales</taxon>
        <taxon>Chitinophagaceae</taxon>
        <taxon>Flavihumibacter</taxon>
    </lineage>
</organism>
<reference evidence="9 10" key="1">
    <citation type="submission" date="2015-04" db="EMBL/GenBank/DDBJ databases">
        <title>Whole genome shotgun sequence of Flavihumibacter petaseus NBRC 106054.</title>
        <authorList>
            <person name="Miyazawa S."/>
            <person name="Hosoyama A."/>
            <person name="Hashimoto M."/>
            <person name="Noguchi M."/>
            <person name="Tsuchikane K."/>
            <person name="Ohji S."/>
            <person name="Yamazoe A."/>
            <person name="Ichikawa N."/>
            <person name="Kimura A."/>
            <person name="Fujita N."/>
        </authorList>
    </citation>
    <scope>NUCLEOTIDE SEQUENCE [LARGE SCALE GENOMIC DNA]</scope>
    <source>
        <strain evidence="9 10">NBRC 106054</strain>
    </source>
</reference>
<evidence type="ECO:0000256" key="3">
    <source>
        <dbReference type="ARBA" id="ARBA00022989"/>
    </source>
</evidence>
<dbReference type="OrthoDB" id="9770329at2"/>
<keyword evidence="6 7" id="KW-0472">Membrane</keyword>
<dbReference type="RefSeq" id="WP_052955977.1">
    <property type="nucleotide sequence ID" value="NZ_BBWV01000003.1"/>
</dbReference>
<keyword evidence="3 7" id="KW-1133">Transmembrane helix</keyword>
<protein>
    <recommendedName>
        <fullName evidence="8">Fatty acid hydroxylase domain-containing protein</fullName>
    </recommendedName>
</protein>
<keyword evidence="4" id="KW-0560">Oxidoreductase</keyword>
<dbReference type="GO" id="GO:0012505">
    <property type="term" value="C:endomembrane system"/>
    <property type="evidence" value="ECO:0007669"/>
    <property type="project" value="UniProtKB-SubCell"/>
</dbReference>
<evidence type="ECO:0000259" key="8">
    <source>
        <dbReference type="Pfam" id="PF04116"/>
    </source>
</evidence>
<dbReference type="InterPro" id="IPR051689">
    <property type="entry name" value="Sterol_desaturase/TMEM195"/>
</dbReference>
<feature type="transmembrane region" description="Helical" evidence="7">
    <location>
        <begin position="106"/>
        <end position="126"/>
    </location>
</feature>
<evidence type="ECO:0000256" key="2">
    <source>
        <dbReference type="ARBA" id="ARBA00022692"/>
    </source>
</evidence>
<evidence type="ECO:0000256" key="6">
    <source>
        <dbReference type="ARBA" id="ARBA00023136"/>
    </source>
</evidence>
<dbReference type="Pfam" id="PF04116">
    <property type="entry name" value="FA_hydroxylase"/>
    <property type="match status" value="1"/>
</dbReference>